<dbReference type="PANTHER" id="PTHR31516">
    <property type="entry name" value="STABILIZER OF AXONEMAL MICROTUBULES 2"/>
    <property type="match status" value="1"/>
</dbReference>
<feature type="region of interest" description="Disordered" evidence="2">
    <location>
        <begin position="174"/>
        <end position="218"/>
    </location>
</feature>
<accession>A0A210PHN4</accession>
<dbReference type="EMBL" id="NEDP02076689">
    <property type="protein sequence ID" value="OWF35993.1"/>
    <property type="molecule type" value="Genomic_DNA"/>
</dbReference>
<feature type="compositionally biased region" description="Basic and acidic residues" evidence="2">
    <location>
        <begin position="494"/>
        <end position="511"/>
    </location>
</feature>
<comment type="similarity">
    <text evidence="1">Belongs to the FAM154 family.</text>
</comment>
<dbReference type="AlphaFoldDB" id="A0A210PHN4"/>
<dbReference type="Proteomes" id="UP000242188">
    <property type="component" value="Unassembled WGS sequence"/>
</dbReference>
<evidence type="ECO:0000256" key="1">
    <source>
        <dbReference type="ARBA" id="ARBA00008738"/>
    </source>
</evidence>
<comment type="caution">
    <text evidence="3">The sequence shown here is derived from an EMBL/GenBank/DDBJ whole genome shotgun (WGS) entry which is preliminary data.</text>
</comment>
<dbReference type="OrthoDB" id="365640at2759"/>
<dbReference type="GO" id="GO:0036064">
    <property type="term" value="C:ciliary basal body"/>
    <property type="evidence" value="ECO:0007669"/>
    <property type="project" value="TreeGrafter"/>
</dbReference>
<sequence>MSVATAMASPKKPHKTRYRNQIPAWDARRLGLRITQTQCEGKSEYQTSYPKWPFQRPRTNIKPANNRLEIPTSICDMEMDTTYKTDYVAHETSKREKKKETVYRSAKGELMTDTTYKVDFAPKVALRVEPFKTYKEYSAPVTKFKGESIYQMSYQHFEPDLAKQCRPAPIRPAEALRGGERKATPSSTFRNDYQKHENTEKRKPIKPEENNKLSTEPLEDTTSYKEFYTKKDLPTYSRKVINTNCVVTKLMLPESLQPQGDSGEQTVVTETKPETKESSTTPLLQGLMTTFTADFRPHYNVRRRTICKPPESAYHFIDAPFDGNTTAGMAYKVWPVTLPEKPKWAVKPAYQRPKTWMQTDSTYAVNFKHPGNNIPPSPIKTKHNQDIIRHVASGDAGQETTYQNNFQGISLADATKSFLTKQVYEPPKEKIICQSTQRAHYTGHHTERAKLCRQTSEHRNLFNNKTMEYNTTYRDTYKDNRPKSCPANVTKSRKNADSESEEAKNEMQPEE</sequence>
<reference evidence="3 4" key="1">
    <citation type="journal article" date="2017" name="Nat. Ecol. Evol.">
        <title>Scallop genome provides insights into evolution of bilaterian karyotype and development.</title>
        <authorList>
            <person name="Wang S."/>
            <person name="Zhang J."/>
            <person name="Jiao W."/>
            <person name="Li J."/>
            <person name="Xun X."/>
            <person name="Sun Y."/>
            <person name="Guo X."/>
            <person name="Huan P."/>
            <person name="Dong B."/>
            <person name="Zhang L."/>
            <person name="Hu X."/>
            <person name="Sun X."/>
            <person name="Wang J."/>
            <person name="Zhao C."/>
            <person name="Wang Y."/>
            <person name="Wang D."/>
            <person name="Huang X."/>
            <person name="Wang R."/>
            <person name="Lv J."/>
            <person name="Li Y."/>
            <person name="Zhang Z."/>
            <person name="Liu B."/>
            <person name="Lu W."/>
            <person name="Hui Y."/>
            <person name="Liang J."/>
            <person name="Zhou Z."/>
            <person name="Hou R."/>
            <person name="Li X."/>
            <person name="Liu Y."/>
            <person name="Li H."/>
            <person name="Ning X."/>
            <person name="Lin Y."/>
            <person name="Zhao L."/>
            <person name="Xing Q."/>
            <person name="Dou J."/>
            <person name="Li Y."/>
            <person name="Mao J."/>
            <person name="Guo H."/>
            <person name="Dou H."/>
            <person name="Li T."/>
            <person name="Mu C."/>
            <person name="Jiang W."/>
            <person name="Fu Q."/>
            <person name="Fu X."/>
            <person name="Miao Y."/>
            <person name="Liu J."/>
            <person name="Yu Q."/>
            <person name="Li R."/>
            <person name="Liao H."/>
            <person name="Li X."/>
            <person name="Kong Y."/>
            <person name="Jiang Z."/>
            <person name="Chourrout D."/>
            <person name="Li R."/>
            <person name="Bao Z."/>
        </authorList>
    </citation>
    <scope>NUCLEOTIDE SEQUENCE [LARGE SCALE GENOMIC DNA]</scope>
    <source>
        <strain evidence="3 4">PY_sf001</strain>
    </source>
</reference>
<dbReference type="PANTHER" id="PTHR31516:SF17">
    <property type="entry name" value="STABILIZER OF AXONEMAL MICROTUBULES 2"/>
    <property type="match status" value="1"/>
</dbReference>
<dbReference type="STRING" id="6573.A0A210PHN4"/>
<evidence type="ECO:0000256" key="2">
    <source>
        <dbReference type="SAM" id="MobiDB-lite"/>
    </source>
</evidence>
<evidence type="ECO:0000313" key="4">
    <source>
        <dbReference type="Proteomes" id="UP000242188"/>
    </source>
</evidence>
<evidence type="ECO:0000313" key="3">
    <source>
        <dbReference type="EMBL" id="OWF35993.1"/>
    </source>
</evidence>
<gene>
    <name evidence="3" type="ORF">KP79_PYT17145</name>
</gene>
<dbReference type="GO" id="GO:0005814">
    <property type="term" value="C:centriole"/>
    <property type="evidence" value="ECO:0007669"/>
    <property type="project" value="TreeGrafter"/>
</dbReference>
<dbReference type="GO" id="GO:0005879">
    <property type="term" value="C:axonemal microtubule"/>
    <property type="evidence" value="ECO:0007669"/>
    <property type="project" value="TreeGrafter"/>
</dbReference>
<feature type="compositionally biased region" description="Basic and acidic residues" evidence="2">
    <location>
        <begin position="192"/>
        <end position="211"/>
    </location>
</feature>
<dbReference type="GO" id="GO:0036126">
    <property type="term" value="C:sperm flagellum"/>
    <property type="evidence" value="ECO:0007669"/>
    <property type="project" value="TreeGrafter"/>
</dbReference>
<dbReference type="GO" id="GO:0008017">
    <property type="term" value="F:microtubule binding"/>
    <property type="evidence" value="ECO:0007669"/>
    <property type="project" value="InterPro"/>
</dbReference>
<dbReference type="InterPro" id="IPR033336">
    <property type="entry name" value="SAXO1/2"/>
</dbReference>
<evidence type="ECO:0008006" key="5">
    <source>
        <dbReference type="Google" id="ProtNLM"/>
    </source>
</evidence>
<protein>
    <recommendedName>
        <fullName evidence="5">Stabilizer of axonemal microtubules 2</fullName>
    </recommendedName>
</protein>
<name>A0A210PHN4_MIZYE</name>
<keyword evidence="4" id="KW-1185">Reference proteome</keyword>
<feature type="region of interest" description="Disordered" evidence="2">
    <location>
        <begin position="474"/>
        <end position="511"/>
    </location>
</feature>
<proteinExistence type="inferred from homology"/>
<organism evidence="3 4">
    <name type="scientific">Mizuhopecten yessoensis</name>
    <name type="common">Japanese scallop</name>
    <name type="synonym">Patinopecten yessoensis</name>
    <dbReference type="NCBI Taxonomy" id="6573"/>
    <lineage>
        <taxon>Eukaryota</taxon>
        <taxon>Metazoa</taxon>
        <taxon>Spiralia</taxon>
        <taxon>Lophotrochozoa</taxon>
        <taxon>Mollusca</taxon>
        <taxon>Bivalvia</taxon>
        <taxon>Autobranchia</taxon>
        <taxon>Pteriomorphia</taxon>
        <taxon>Pectinida</taxon>
        <taxon>Pectinoidea</taxon>
        <taxon>Pectinidae</taxon>
        <taxon>Mizuhopecten</taxon>
    </lineage>
</organism>